<comment type="caution">
    <text evidence="7">The sequence shown here is derived from an EMBL/GenBank/DDBJ whole genome shotgun (WGS) entry which is preliminary data.</text>
</comment>
<evidence type="ECO:0000256" key="1">
    <source>
        <dbReference type="ARBA" id="ARBA00004651"/>
    </source>
</evidence>
<organism evidence="7 8">
    <name type="scientific">Marmoricola endophyticus</name>
    <dbReference type="NCBI Taxonomy" id="2040280"/>
    <lineage>
        <taxon>Bacteria</taxon>
        <taxon>Bacillati</taxon>
        <taxon>Actinomycetota</taxon>
        <taxon>Actinomycetes</taxon>
        <taxon>Propionibacteriales</taxon>
        <taxon>Nocardioidaceae</taxon>
        <taxon>Marmoricola</taxon>
    </lineage>
</organism>
<sequence length="370" mass="38641">MSGGRVRRLLLGAAAPVLALVAAILITSLVLLVAGDPVLDTWSTILSAPRERNVANIINNATVLYLSGLAVAVGFRMNLFNIGVDGQYRIAAFAAAVVAGEAWLPGYLNTVLAIVVAMAVGAAWAGIAGLLRATRGVSEVISTIMLNFISTSLVAFLLRKAAVRAPGSNSINTKEIPEGSRIPGIPFGGGVVEIYGFVVLAVLSGLAYWFVLNRTRFGFDLRATGQSTTAAVASGINVRRMIVIAMLISGAAAGLVGLPILFGDAYSYGSTFQSGLGFSGIAIALLGRNHPVGIGLGALLFAYLNEQSNPLQILVGVSPEIVAITQGVIVLTVVVSYEVVRRYRRRLEQQAVAAATDRPERPAPTEEVAT</sequence>
<protein>
    <submittedName>
        <fullName evidence="7">ABC transporter permease</fullName>
    </submittedName>
</protein>
<feature type="transmembrane region" description="Helical" evidence="6">
    <location>
        <begin position="321"/>
        <end position="340"/>
    </location>
</feature>
<evidence type="ECO:0000256" key="4">
    <source>
        <dbReference type="ARBA" id="ARBA00022989"/>
    </source>
</evidence>
<feature type="transmembrane region" description="Helical" evidence="6">
    <location>
        <begin position="194"/>
        <end position="212"/>
    </location>
</feature>
<dbReference type="RefSeq" id="WP_188779050.1">
    <property type="nucleotide sequence ID" value="NZ_BMKQ01000001.1"/>
</dbReference>
<evidence type="ECO:0000313" key="7">
    <source>
        <dbReference type="EMBL" id="GGF40728.1"/>
    </source>
</evidence>
<keyword evidence="3 6" id="KW-0812">Transmembrane</keyword>
<accession>A0A917BF85</accession>
<dbReference type="Pfam" id="PF02653">
    <property type="entry name" value="BPD_transp_2"/>
    <property type="match status" value="1"/>
</dbReference>
<proteinExistence type="predicted"/>
<feature type="transmembrane region" description="Helical" evidence="6">
    <location>
        <begin position="54"/>
        <end position="75"/>
    </location>
</feature>
<name>A0A917BF85_9ACTN</name>
<dbReference type="GO" id="GO:0022857">
    <property type="term" value="F:transmembrane transporter activity"/>
    <property type="evidence" value="ECO:0007669"/>
    <property type="project" value="InterPro"/>
</dbReference>
<keyword evidence="4 6" id="KW-1133">Transmembrane helix</keyword>
<keyword evidence="5 6" id="KW-0472">Membrane</keyword>
<keyword evidence="8" id="KW-1185">Reference proteome</keyword>
<evidence type="ECO:0000256" key="5">
    <source>
        <dbReference type="ARBA" id="ARBA00023136"/>
    </source>
</evidence>
<feature type="transmembrane region" description="Helical" evidence="6">
    <location>
        <begin position="9"/>
        <end position="34"/>
    </location>
</feature>
<dbReference type="Proteomes" id="UP000649179">
    <property type="component" value="Unassembled WGS sequence"/>
</dbReference>
<dbReference type="InterPro" id="IPR001851">
    <property type="entry name" value="ABC_transp_permease"/>
</dbReference>
<dbReference type="PANTHER" id="PTHR47089:SF1">
    <property type="entry name" value="GUANOSINE ABC TRANSPORTER PERMEASE PROTEIN NUPP"/>
    <property type="match status" value="1"/>
</dbReference>
<gene>
    <name evidence="7" type="ORF">GCM10011519_13020</name>
</gene>
<reference evidence="7" key="2">
    <citation type="submission" date="2020-09" db="EMBL/GenBank/DDBJ databases">
        <authorList>
            <person name="Sun Q."/>
            <person name="Zhou Y."/>
        </authorList>
    </citation>
    <scope>NUCLEOTIDE SEQUENCE</scope>
    <source>
        <strain evidence="7">CGMCC 1.16067</strain>
    </source>
</reference>
<evidence type="ECO:0000256" key="6">
    <source>
        <dbReference type="SAM" id="Phobius"/>
    </source>
</evidence>
<dbReference type="PANTHER" id="PTHR47089">
    <property type="entry name" value="ABC TRANSPORTER, PERMEASE PROTEIN"/>
    <property type="match status" value="1"/>
</dbReference>
<evidence type="ECO:0000313" key="8">
    <source>
        <dbReference type="Proteomes" id="UP000649179"/>
    </source>
</evidence>
<feature type="transmembrane region" description="Helical" evidence="6">
    <location>
        <begin position="242"/>
        <end position="262"/>
    </location>
</feature>
<comment type="subcellular location">
    <subcellularLocation>
        <location evidence="1">Cell membrane</location>
        <topology evidence="1">Multi-pass membrane protein</topology>
    </subcellularLocation>
</comment>
<reference evidence="7" key="1">
    <citation type="journal article" date="2014" name="Int. J. Syst. Evol. Microbiol.">
        <title>Complete genome sequence of Corynebacterium casei LMG S-19264T (=DSM 44701T), isolated from a smear-ripened cheese.</title>
        <authorList>
            <consortium name="US DOE Joint Genome Institute (JGI-PGF)"/>
            <person name="Walter F."/>
            <person name="Albersmeier A."/>
            <person name="Kalinowski J."/>
            <person name="Ruckert C."/>
        </authorList>
    </citation>
    <scope>NUCLEOTIDE SEQUENCE</scope>
    <source>
        <strain evidence="7">CGMCC 1.16067</strain>
    </source>
</reference>
<keyword evidence="2" id="KW-1003">Cell membrane</keyword>
<dbReference type="AlphaFoldDB" id="A0A917BF85"/>
<feature type="transmembrane region" description="Helical" evidence="6">
    <location>
        <begin position="110"/>
        <end position="131"/>
    </location>
</feature>
<evidence type="ECO:0000256" key="3">
    <source>
        <dbReference type="ARBA" id="ARBA00022692"/>
    </source>
</evidence>
<dbReference type="GO" id="GO:0005886">
    <property type="term" value="C:plasma membrane"/>
    <property type="evidence" value="ECO:0007669"/>
    <property type="project" value="UniProtKB-SubCell"/>
</dbReference>
<dbReference type="EMBL" id="BMKQ01000001">
    <property type="protein sequence ID" value="GGF40728.1"/>
    <property type="molecule type" value="Genomic_DNA"/>
</dbReference>
<feature type="transmembrane region" description="Helical" evidence="6">
    <location>
        <begin position="140"/>
        <end position="158"/>
    </location>
</feature>
<dbReference type="CDD" id="cd06580">
    <property type="entry name" value="TM_PBP1_transp_TpRbsC_like"/>
    <property type="match status" value="1"/>
</dbReference>
<evidence type="ECO:0000256" key="2">
    <source>
        <dbReference type="ARBA" id="ARBA00022475"/>
    </source>
</evidence>